<reference evidence="1 2" key="1">
    <citation type="submission" date="2020-12" db="EMBL/GenBank/DDBJ databases">
        <title>FDA dAtabase for Regulatory Grade micrObial Sequences (FDA-ARGOS): Supporting development and validation of Infectious Disease Dx tests.</title>
        <authorList>
            <person name="Minogue T."/>
            <person name="Wolcott M."/>
            <person name="Wasieloski L."/>
            <person name="Aguilar W."/>
            <person name="Moore D."/>
            <person name="Jaissle J."/>
            <person name="Tallon L."/>
            <person name="Sadzewicz L."/>
            <person name="Zhao X."/>
            <person name="Boylan J."/>
            <person name="Ott S."/>
            <person name="Bowen H."/>
            <person name="Vavikolanu K."/>
            <person name="Mehta A."/>
            <person name="Aluvathingal J."/>
            <person name="Nadendla S."/>
            <person name="Yan Y."/>
            <person name="Sichtig H."/>
        </authorList>
    </citation>
    <scope>NUCLEOTIDE SEQUENCE [LARGE SCALE GENOMIC DNA]</scope>
    <source>
        <strain evidence="1 2">FDAARGOS_949</strain>
    </source>
</reference>
<gene>
    <name evidence="1" type="ORF">I6H06_05940</name>
</gene>
<sequence>MDFRDINIEQIVARICNSDNTGEAFRLYHLAAPFLKNYKFVFASDKGGKPGFAVNRTFAAGAAVRSLFKTDRVLVLDPDTALEMESGQSTYPIDYSISLDTNAMSYLVPHMAGKRGGGIPADFLEVFEFIASPEVNVDPIPYFTENLPNLADGKSADEIFENLKAYEILRTIDAKWLKSKGEVQSTLTEQELTTSAQHLLSKMYMDISDDSGMKRIKFRHQYMYACLIKMAAIQLKSPGAGICEKMSAFMEFCHSGLAAISVREVAVARAYFTRGQDLKFFGRIQKKSKKDILELLRNMAWDMWHVRQMEQSITFNPVKQARYFFPALLTFDRGFIEIMDLYSLKACAFKVGEFNPMPFFDGDAFKLIATDDENGASAVRKYFSEDAIATREAARSSVRANFSTVVETLEKELLMIASK</sequence>
<dbReference type="Proteomes" id="UP000594892">
    <property type="component" value="Chromosome 1"/>
</dbReference>
<evidence type="ECO:0000313" key="1">
    <source>
        <dbReference type="EMBL" id="QPQ89207.1"/>
    </source>
</evidence>
<dbReference type="GeneID" id="45698794"/>
<protein>
    <submittedName>
        <fullName evidence="1">Uncharacterized protein</fullName>
    </submittedName>
</protein>
<proteinExistence type="predicted"/>
<name>A0AAP9XXG9_BURGL</name>
<accession>A0AAP9XXG9</accession>
<evidence type="ECO:0000313" key="2">
    <source>
        <dbReference type="Proteomes" id="UP000594892"/>
    </source>
</evidence>
<organism evidence="1 2">
    <name type="scientific">Burkholderia glumae</name>
    <name type="common">Pseudomonas glumae</name>
    <dbReference type="NCBI Taxonomy" id="337"/>
    <lineage>
        <taxon>Bacteria</taxon>
        <taxon>Pseudomonadati</taxon>
        <taxon>Pseudomonadota</taxon>
        <taxon>Betaproteobacteria</taxon>
        <taxon>Burkholderiales</taxon>
        <taxon>Burkholderiaceae</taxon>
        <taxon>Burkholderia</taxon>
    </lineage>
</organism>
<dbReference type="EMBL" id="CP065600">
    <property type="protein sequence ID" value="QPQ89207.1"/>
    <property type="molecule type" value="Genomic_DNA"/>
</dbReference>
<dbReference type="RefSeq" id="WP_015878068.1">
    <property type="nucleotide sequence ID" value="NZ_CP033642.1"/>
</dbReference>
<dbReference type="AlphaFoldDB" id="A0AAP9XXG9"/>